<keyword evidence="2" id="KW-1185">Reference proteome</keyword>
<gene>
    <name evidence="1" type="ORF">HYPSUDRAFT_110829</name>
</gene>
<dbReference type="OrthoDB" id="3270336at2759"/>
<evidence type="ECO:0000313" key="1">
    <source>
        <dbReference type="EMBL" id="KJA13948.1"/>
    </source>
</evidence>
<proteinExistence type="predicted"/>
<accession>A0A0D2LSX7</accession>
<dbReference type="STRING" id="945553.A0A0D2LSX7"/>
<feature type="non-terminal residue" evidence="1">
    <location>
        <position position="1"/>
    </location>
</feature>
<protein>
    <submittedName>
        <fullName evidence="1">Uncharacterized protein</fullName>
    </submittedName>
</protein>
<dbReference type="AlphaFoldDB" id="A0A0D2LSX7"/>
<feature type="non-terminal residue" evidence="1">
    <location>
        <position position="186"/>
    </location>
</feature>
<evidence type="ECO:0000313" key="2">
    <source>
        <dbReference type="Proteomes" id="UP000054270"/>
    </source>
</evidence>
<dbReference type="EMBL" id="KN817703">
    <property type="protein sequence ID" value="KJA13948.1"/>
    <property type="molecule type" value="Genomic_DNA"/>
</dbReference>
<reference evidence="2" key="1">
    <citation type="submission" date="2014-04" db="EMBL/GenBank/DDBJ databases">
        <title>Evolutionary Origins and Diversification of the Mycorrhizal Mutualists.</title>
        <authorList>
            <consortium name="DOE Joint Genome Institute"/>
            <consortium name="Mycorrhizal Genomics Consortium"/>
            <person name="Kohler A."/>
            <person name="Kuo A."/>
            <person name="Nagy L.G."/>
            <person name="Floudas D."/>
            <person name="Copeland A."/>
            <person name="Barry K.W."/>
            <person name="Cichocki N."/>
            <person name="Veneault-Fourrey C."/>
            <person name="LaButti K."/>
            <person name="Lindquist E.A."/>
            <person name="Lipzen A."/>
            <person name="Lundell T."/>
            <person name="Morin E."/>
            <person name="Murat C."/>
            <person name="Riley R."/>
            <person name="Ohm R."/>
            <person name="Sun H."/>
            <person name="Tunlid A."/>
            <person name="Henrissat B."/>
            <person name="Grigoriev I.V."/>
            <person name="Hibbett D.S."/>
            <person name="Martin F."/>
        </authorList>
    </citation>
    <scope>NUCLEOTIDE SEQUENCE [LARGE SCALE GENOMIC DNA]</scope>
    <source>
        <strain evidence="2">FD-334 SS-4</strain>
    </source>
</reference>
<sequence length="186" mass="20747">PNRPVNYQFTIRDYAAYMEQCEVLLGQPRSRAALLRGGYLWRASVTTVSFDNVLNGPSGRASNQDEMIVVTLPNGTQLVDDALLESETLLLLGMYNCSTEHANQTALKSWCPLPSAFSSSGLDFGRWTSYNESLYAIASSDVKGPNPTLRRQPCTSGHWRNICRGTREMSRARVRIEQVALSLIRD</sequence>
<name>A0A0D2LSX7_HYPSF</name>
<organism evidence="1 2">
    <name type="scientific">Hypholoma sublateritium (strain FD-334 SS-4)</name>
    <dbReference type="NCBI Taxonomy" id="945553"/>
    <lineage>
        <taxon>Eukaryota</taxon>
        <taxon>Fungi</taxon>
        <taxon>Dikarya</taxon>
        <taxon>Basidiomycota</taxon>
        <taxon>Agaricomycotina</taxon>
        <taxon>Agaricomycetes</taxon>
        <taxon>Agaricomycetidae</taxon>
        <taxon>Agaricales</taxon>
        <taxon>Agaricineae</taxon>
        <taxon>Strophariaceae</taxon>
        <taxon>Hypholoma</taxon>
    </lineage>
</organism>
<dbReference type="Proteomes" id="UP000054270">
    <property type="component" value="Unassembled WGS sequence"/>
</dbReference>